<dbReference type="STRING" id="180957.B5S52_19810"/>
<proteinExistence type="predicted"/>
<protein>
    <submittedName>
        <fullName evidence="2">Type II toxin-antitoxin system RelE/ParE family toxin</fullName>
    </submittedName>
</protein>
<organism evidence="1 3">
    <name type="scientific">Pectobacterium brasiliense</name>
    <dbReference type="NCBI Taxonomy" id="180957"/>
    <lineage>
        <taxon>Bacteria</taxon>
        <taxon>Pseudomonadati</taxon>
        <taxon>Pseudomonadota</taxon>
        <taxon>Gammaproteobacteria</taxon>
        <taxon>Enterobacterales</taxon>
        <taxon>Pectobacteriaceae</taxon>
        <taxon>Pectobacterium</taxon>
    </lineage>
</organism>
<evidence type="ECO:0000313" key="3">
    <source>
        <dbReference type="Proteomes" id="UP000029435"/>
    </source>
</evidence>
<reference evidence="2" key="2">
    <citation type="submission" date="2023-11" db="EMBL/GenBank/DDBJ databases">
        <title>Comparative genomics revealed phylogeny of phytopathogenic Pectobacterium aroidearum based on whole-genome sequencing and function of putative horizontal acquire islands in P. aroidearum PccS1.</title>
        <authorList>
            <person name="Fan J."/>
            <person name="Yang L."/>
        </authorList>
    </citation>
    <scope>NUCLEOTIDE SEQUENCE</scope>
    <source>
        <strain evidence="2">NJAU140</strain>
    </source>
</reference>
<dbReference type="EMBL" id="JQOD01000001">
    <property type="protein sequence ID" value="KGA36413.1"/>
    <property type="molecule type" value="Genomic_DNA"/>
</dbReference>
<dbReference type="EMBL" id="JAXHOZ010000005">
    <property type="protein sequence ID" value="MDY4376317.1"/>
    <property type="molecule type" value="Genomic_DNA"/>
</dbReference>
<dbReference type="Proteomes" id="UP000029435">
    <property type="component" value="Unassembled WGS sequence"/>
</dbReference>
<name>A0A086EKC3_9GAMM</name>
<dbReference type="InterPro" id="IPR009241">
    <property type="entry name" value="HigB-like"/>
</dbReference>
<dbReference type="Proteomes" id="UP001269968">
    <property type="component" value="Unassembled WGS sequence"/>
</dbReference>
<dbReference type="AlphaFoldDB" id="A0A086EKC3"/>
<gene>
    <name evidence="1" type="ORF">KU74_08105</name>
    <name evidence="2" type="ORF">SOV92_00440</name>
</gene>
<reference evidence="1 3" key="1">
    <citation type="submission" date="2014-08" db="EMBL/GenBank/DDBJ databases">
        <title>Genome sequences of NCPPB Pectobacterium isolates.</title>
        <authorList>
            <person name="Glover R.H."/>
            <person name="Sapp M."/>
            <person name="Elphinstone J."/>
        </authorList>
    </citation>
    <scope>NUCLEOTIDE SEQUENCE [LARGE SCALE GENOMIC DNA]</scope>
    <source>
        <strain evidence="1 3">LMG 21372</strain>
    </source>
</reference>
<evidence type="ECO:0000313" key="2">
    <source>
        <dbReference type="EMBL" id="MDY4376317.1"/>
    </source>
</evidence>
<dbReference type="Pfam" id="PF05973">
    <property type="entry name" value="Gp49"/>
    <property type="match status" value="1"/>
</dbReference>
<dbReference type="OrthoDB" id="3233388at2"/>
<dbReference type="PATRIC" id="fig|180957.24.peg.1979"/>
<comment type="caution">
    <text evidence="1">The sequence shown here is derived from an EMBL/GenBank/DDBJ whole genome shotgun (WGS) entry which is preliminary data.</text>
</comment>
<dbReference type="RefSeq" id="WP_005971241.1">
    <property type="nucleotide sequence ID" value="NZ_CAKLIH010000014.1"/>
</dbReference>
<accession>A0A086EKC3</accession>
<evidence type="ECO:0000313" key="1">
    <source>
        <dbReference type="EMBL" id="KGA36413.1"/>
    </source>
</evidence>
<sequence>MYELIFHPEAASEIYDLEPVMQAKALKGLEKLEAKGPELRYPDTDIIEGGLFELRVGRKDISRTFFAYAKGRKIYILRTFVKKTPKTPKAEIALAKSRWEELKDGS</sequence>
<dbReference type="GeneID" id="45851003"/>